<feature type="compositionally biased region" description="Basic and acidic residues" evidence="9">
    <location>
        <begin position="5373"/>
        <end position="5383"/>
    </location>
</feature>
<dbReference type="CDD" id="cd19535">
    <property type="entry name" value="Cyc_NRPS"/>
    <property type="match status" value="5"/>
</dbReference>
<dbReference type="PANTHER" id="PTHR45527">
    <property type="entry name" value="NONRIBOSOMAL PEPTIDE SYNTHETASE"/>
    <property type="match status" value="1"/>
</dbReference>
<dbReference type="Pfam" id="PF00501">
    <property type="entry name" value="AMP-binding"/>
    <property type="match status" value="5"/>
</dbReference>
<dbReference type="InterPro" id="IPR036736">
    <property type="entry name" value="ACP-like_sf"/>
</dbReference>
<dbReference type="FunFam" id="3.40.50.980:FF:000001">
    <property type="entry name" value="Non-ribosomal peptide synthetase"/>
    <property type="match status" value="3"/>
</dbReference>
<evidence type="ECO:0000256" key="8">
    <source>
        <dbReference type="ARBA" id="ARBA00079103"/>
    </source>
</evidence>
<dbReference type="Gene3D" id="2.30.38.10">
    <property type="entry name" value="Luciferase, Domain 3"/>
    <property type="match status" value="1"/>
</dbReference>
<dbReference type="InterPro" id="IPR029479">
    <property type="entry name" value="Nitroreductase"/>
</dbReference>
<dbReference type="SUPFAM" id="SSF56801">
    <property type="entry name" value="Acetyl-CoA synthetase-like"/>
    <property type="match status" value="5"/>
</dbReference>
<sequence length="6044" mass="671492">MHGSQFLAELAELGVKLAVVDGQLKIKAPKGVLTAELKQRLAAAKSDILDALSTRAGRGDSTRLPQIVPDPDRRFEPFPLTDIQQAYWIGSQSDFDMGNVDIHIYTEIDAQDLDLPGLQRALNQTIARHDMLRAVVEKNGEQRILAEVPEYVIVLTDLSGHAAEQQQVQLAATREHMSHGHRDHAVWPGFEVTATKLDARRTRLHCSFDLLHIDGGSLQLMFSDLAAFYRDPALELTPFTLSYRDYVLAEQALQETEMYRESLDYWRRRVADLPAAPQLTLKRELAAGEKPRFNHGSAVLEAEHWSAIKAQIRRRGFSPPAVLLTAFAEALSAWSAEADLTVNVTMFNRLPMHPRINDILGDFTSMVLLGMRHEQKDPFAERVRRVQETLWSAFEHRHVSGVQVLRELARVRGSRSGALMPVVFTSFLNLDDGSSSAPSSALRELGDIVFSISQTPQVWLDHQVIEDGGNLLLSYDSVEQIFPPDMIAQLFAGYRRLLTQLARGETWDRPPRDLIDPAQLEQRRLINQTEAPIPEATLYDLFCDSAAALPGQPAVVTESFRLTYGELQRRANRLGHWLQKHGTAPDHLVAVVMDKGWEQILAVLGIHAAGGAYVPIDPELPPERLQHLLRDGNIRVVLTQRKLEARLEWPHGLILLALDSERETAALPESCEQRPPGAAGPRHLAYVLYTSGSTGVPKGVMIEHRAVVNRMGDIIERFDIDRRDRLLSVTALHHDLSVFDVFGVLSAGATLILPRANLRLDPAHWCTWLLRERVTLWNSVPTFLNMLVSHLEGLPEDAPRPDSLRWAILAGDWIPLDLPARLRDQVGALRFIASGGPTETTIWDIWNEVDQVDPDWKSIPYGQPLRNARYHILDAAGRPCPNWVPGEMCIGGAGLARGYWRNEEASRAFYEDPLTGERYYRSGDLGRWLPNGQIEILGRKDFQVKIRGMRIELGEIESAIRKHAQVREVVVVQVGERFGDSLLVAYLVGETEGEPDLEALRNFLADRLPPYMVPAAVVHLDTLPLGRTGKVDRAALPSPDRAVGKGPVAAFVAPRNEMEERVAQIWRNALDLEELSVEANLIDLGVNSLTALQVNGLLQETFGVALPLRLLLEAPTVAGLAHAIHEMEREAGAAFQYPTITPDPAARHEPFPLNPIQQAYWMGRLDTFELGNVAAQYYLEFEILNADLERVNRAWRKVIDRHDMLRVIIHADGNQQILAQVPPYEVELADMRAWPEADQTRERDALRQRMAHQVMATDQWPLFEFRATRIDDQVRFHFSLDLLIADAWSAQILFDDFRRFMEDPHLEPEPLELSFRDYLLADAALADSAPLQAARAYWRDRLDSLPPAPSLPLVMNPADLDKPRFVRRVHRIEGERWSRIKAHATEAGFTPSGLLLTVFGEVLARFGRQQALTLNATTFRRLPLHSEVQAIVGDFTSLTLLAIDCRTDLSLVERAQAVQEQLWSDLDHRAVSGIEVLRDLARRQGRKPGALMPVVFTSLLTRYEGEQSEGDGEQADYQEVFALSQTPQVQLDHQVVERGDALVLNWDAVEDLFPAGLLDSMFALYTGYLEVLAVNKGLWQERSGLDAALAASDDPRFTAFRQALLPLKAANQTAGLTSNATLLDLFERQADAAPDRPAILAGERALSYADVTAQSRRIGHWLLAQAVQTGERVAVILEKSAAQLTAAMGALQAGAAYLPIDPEWPKERRDHILVQSEVRFILTDQRQQDHQDFSGYEVLAVDSAEPNKYATTPINRSTRPDDLAYVIFTSGSTGLPKGVAIEHRGAVNTILDINRRWQVGPADRVFGLSALTFDLSVYDLFGALAAGAAVVVPEPWAARDPGRWLELMNRHQVSIWNSVPALMELLCEYSDNLPGTDAGDWPASLRLAMLSGDWLPLSIADRVRDRVPSCRVVSLGGATEASIWSIFYEIDRVDPAWKSIPYGKPLANQSFYVLNSRMELCPPHVPGELYIGGLGLARAYLGDKDKTKAAFVRYEGVKNDAGPEPGERLYRTGDWGVYRTDGIIDFLGREDTQVKVQGYRIELGEIETVLARAAGVASAVALAVGPPQGQRRLAAFVVPAEGAELQPEALKQHAAAHLAPYMVPPHIQLIDNLPLTANGKVDRGRLAEQAEHGGGAGDLLTARTPLEAELAELWGELLEKETVAVDQTLFDLGGNSLIAIRLLALLQERFGVEVGLQALFAAPTVAGLAAVIGQLKADQGETGAAGADLSQLQLVHQPEQRYEAFPLSDIQQAYLLGRMSQLELGNVAAHAYFEIEVAHGDPHRIVSAWKRLIDRHDMLRAVFSEDGTQRVLETVPEYEIPVIDLSDHSDIAREATLQNLRDELSHQVLPADTWPLFDLRITTFADGRMRIHISFDLLAADAWSSQILFLELWTLAEHPQTVLPPLTTTFRDYMQALETLPQTAVYARDRRYWQQRLENLGPAPALPLVVDPSTIDQPTFQRRAARLDRAVWSRIKERASRAGITPSGLCLAVYAEVLACWSTTPRFTLNVTTFNRFPIHEEIQALVGDFTSLSLLAVEPQRGDFEMRCRAVQEQLWRDLDHRTYSGVQVMRDWARLLGRAPGALLPVVFTSRLFSAGGPLGERDEEQAVPGGEVVFSVSQTPQVWLDMQVGEEGGDLTWTWDAVEALFPDQLLDAMFAAYASILNRLGEDESWWHAATMDLVPAEVAKEVARVNATHADFARGDLYSLFAEVAQRQPTAPAVLSERRSLTYRDLQQEANALCLQLRERGVKPGDNVAVVMEKGWRQAVATLAILQNGAAYVPIDPSWPKARVAMILEDCGATVVLTQPQWLEAAAALPAEHHLVVEEPRGLRDDAVTAAAVDEHDLAYIIFTSGTTGRPKGVAIEHRAVVNTLQDMRARFDMRADDRVFGLSALTFDLSVYDFFGTWLAGAAVVLPEEQERREPRAWSRLCKHYDVTIWNSVPQLLEMLLEHAGDDVDELPAGLRLALLSGDWLPTDIGSRLQQRVPAAKVISLGGATEAAIWSILYPLEEGFEGWNSVPYGRPMANQTMHVLDDDLRERPPWVTGELYIGGVGLARAYTADLEKTAASFVTHPRTGVRLYRTGDLGRRRPGGLIEFLGRRDFQVKIGGFRIELGEVEAALAKAPGVGAVVVEAVGDPRGNRRLVGYLVAADPEQTPDHDVVGAFLTDYLPPYMIPAVLVDLDSLPLTANGKLDRKALPVPEALQQDDAALKRPRTPVEKQLAAIWCELLGLERVSVDDGLFALGGNSLIAIRMVAMMQEQLNVNLELRHLFETPTIGELAATVARLRLEGADEEHAPEELKLETDPAGRFEPFPLNEVQQAYWLGRRQGLELGGVAAHSYTELESETLDPERIQAVWRRLIERHDMLRAVIAETGEQRVLDPAELPLFTIPVNDLSNSSESERTAALKAVRDQMSHQVLDTTTWPLFEIRISRLSPQKIRIHYSFDLLISDAWSSQLLILEFAYLYAKPDAEMPPLAVTFRDYTLAMENKAFSSRYRRDRTYWRRRLETLPPAPELPLEKDPATLTTPTFVRRFGHLNRDDWQALQQQATRLGITPSGLLMAAYAEALSTWSRQPHFCLNVTTFNRMPLHADINNVVGDFTSLTLLEVDTSPAGGESFAQRARGVQEQLWADLDHRTYSGVEVIRDLGRVRGQAPGALMPVVFTSRLFRDPSVAKESGADDFPYGEVVYSVSQTPQVWLDAQVQEEDGVLKWSWDVVEDLFPAKMIDRLFDAHTSLLERLAREALVWQDKALSLCPRVDTAVYHETNRTDHDFGAVAVLTMDQLVGRTVTAKPKRPALITPTRTLTYAELWQAAGSMAHKLLTYAPQPNQLVAVLLPKDWQQAVAVLAVQRCGAAYLPINPEWPHERRDKILDQAGVTLVLADQDAAAMALPEGVTLHQVGDADFAGTGDNLPDYATDCDDLAYVIFTSGSTGTPKGVAIEHRGAVNTLLDINRRYGITPDDRVLALSNLTFDLSVYDLFGIWAAGGATVLPPAEAYRDPLVWSELGHQHEITLWNSVPALLDMMLTFAETHPGAVPATLRLAMLSGDWLPVDIADRLQAARPSAATVSMGGATEASIWSIYFPVPTPTPDWASVPYGKPLANQTFHVLDSHMRARPFFVPGELYIGGVGLAREYYRDEERTAASFVIDPHSGARLYRTGDMGRYLPDGNIEFLGREDNQVKVQGFRIELGEIEAALARYPRINAAVAAAPYLSAGSKARRLVAYIVPQDGDPIDQDHLRGFLAELIPDYMIPATYIELDSIPLTANGKVDRGALPDPGAAVDAELSAPRTPTEERLCGIWADLLGVDKVGIDDNLFDLGGTSVVAIQLLNAIREHFAMELSMRTLFENLTVRTLALAMSRARATGEAKLVSELPTLRADLANRYEPFPLNDIQQAYWVGRMGAFGMGEVSAHYYVEVESDRLNLEGFVFALRAMIQRHDALRLVFNSEGFQRILDPAKLDPYQVVVDDLRNESEAERDRVLMATRARMSHHVLPPEVWPLFEVKASRLSDSRYRLHLSFDLLLADAWSFQLLFGEMTELARDPQKQLAPLEISFRDYVVAEQKMRETDRYQRSESYWRDRIQTLPMAPDLPLRRNADVGKAHFNRYDGVVPAEQWQALQDTAAALGVTPTGMLMAAFSEVLAAWSRDPRFTLNVTMFNRMPLHPQVNMLLGDFTSMTLVAVDTTPSQEDDCFALRARATQERIWTDLDHGDYGGVRVLRDLQRARGRAGAVAMPIVFTSRLFKIRGFQGGGEDHIGDIVYSISQTPQVWIDHQLTERDGALCYNWDVIDQIFPPGLIDDMFAAYHGLLTDLAQHPERWHEPVPDLVPVKEHAIFHRLNQRALGDPAASANLVGDLFQRLLEDVGQPAITVDGRDGVVSLNRRDFIQRVDAVRAVLVERKIGPGSHVALMVQSPLAAVVSLMGAFAAGATVALIDAAFPAARRREYLERAEPGLILGEIQTEALCRESAETTPLLLVDWIAPSTSPVDAAAVGSWPSQTAGLMVLQTAGDGQIVAVPLPQNTLAQSFVSLPEAAAVSGGAVLATVPTAQSRCAVHVLWTLSNGGELVLPRQDRLQDADYLFPLTARVGVDTVIGEAAVVERLLNEATARDNSLPKNWMFDGEAPSIELWQRLYQQAAGTRVFYLAGAVETGFWSHCFDRAELNPECAVVPYGRPLAGRQMLVLDKQGRIRPTWVPGDLYMGGAAIASGYHGDEQRSKRFFMEVPDPFGKGPVEDRPRLRLFRTGLVVRRLPSGDLEYIDRDDSPVSVPTGSFRYHETEAILRAYPGVVEAVCAALPPRDAVPGDVRKRLVAYVVGKQNQTPAMPPQGPPDGGARDGAMPRMPDPEALYKTLSFEPVFTPLERLQFKMERRGLRSDRGDRDGVALNPPAQDESERAKWIHRTSRRRFLADQPVALTDLSHLLELLRALQPDGVALPKYRYPSGGGLYPVQTYVAVAPNRVQGLAAGLYYYHPFEHHLSLLDNRPVPTTIHAPENRPIADPAAFTLLMVGNLEAVSPLYPEMGRDFCVLEAGYMSQLLMEHTPPAIGLCPLGGLAFGEIRDRFALADSDDLVHVLVGGSVAPAADNLREAFLREQLDSKDFNQMTERKAVVTTAPQPGQSGGDGDHWALVRPPQPDWHEQALFDPVGRLQFKLEKRAVRNDETLAQHTVLQRLPVEELEPAWAKRRSYRHFLAEPVPMERFAALLACLRSLQPEGTPLPKYRYPSGGGLYPVQTYLHVKKDGVVGLDAGTYYFDPVACRLCLLHAGADIETERHGLPNRPIADEAVFTLCLVGKFAAVAPLYPGLARDFCLLEAGYMAQLLCETATDLELGLTPLGGLDFVPVRPLFDLDDDADLVHVLVGGAVSPMVTTIREAMDEGTQKPPEAKVDAHGLRHYLSDRLPEPLVPTRYVLLDSLPKDDNGRVDRAALPDPDAMREEAVFEEPANEHEQRIASIWQSVLGLEAVDVARNFFEMGGTSVQMVQLQGRLQEQFERNVPLTELFEYPTIRTQAKYFSAETQTLDLDETKRQADQRKAARKRRNRRER</sequence>
<proteinExistence type="predicted"/>
<dbReference type="GO" id="GO:0016491">
    <property type="term" value="F:oxidoreductase activity"/>
    <property type="evidence" value="ECO:0007669"/>
    <property type="project" value="InterPro"/>
</dbReference>
<dbReference type="InterPro" id="IPR044894">
    <property type="entry name" value="TubC_N_sf"/>
</dbReference>
<dbReference type="EC" id="6.2.1.69" evidence="7"/>
<evidence type="ECO:0000256" key="3">
    <source>
        <dbReference type="ARBA" id="ARBA00022450"/>
    </source>
</evidence>
<dbReference type="Pfam" id="PF00550">
    <property type="entry name" value="PP-binding"/>
    <property type="match status" value="5"/>
</dbReference>
<feature type="domain" description="Carrier" evidence="10">
    <location>
        <begin position="1053"/>
        <end position="1128"/>
    </location>
</feature>
<dbReference type="Gene3D" id="3.40.109.10">
    <property type="entry name" value="NADH Oxidase"/>
    <property type="match status" value="2"/>
</dbReference>
<dbReference type="PROSITE" id="PS00455">
    <property type="entry name" value="AMP_BINDING"/>
    <property type="match status" value="4"/>
</dbReference>
<evidence type="ECO:0000256" key="7">
    <source>
        <dbReference type="ARBA" id="ARBA00066651"/>
    </source>
</evidence>
<dbReference type="InterPro" id="IPR000415">
    <property type="entry name" value="Nitroreductase-like"/>
</dbReference>
<gene>
    <name evidence="11" type="ORF">J3U88_04570</name>
</gene>
<dbReference type="InterPro" id="IPR045851">
    <property type="entry name" value="AMP-bd_C_sf"/>
</dbReference>
<accession>A0A8J7Q3K6</accession>
<comment type="cofactor">
    <cofactor evidence="1">
        <name>pantetheine 4'-phosphate</name>
        <dbReference type="ChEBI" id="CHEBI:47942"/>
    </cofactor>
</comment>
<feature type="compositionally biased region" description="Basic residues" evidence="9">
    <location>
        <begin position="6034"/>
        <end position="6044"/>
    </location>
</feature>
<dbReference type="Pfam" id="PF18563">
    <property type="entry name" value="TubC_N"/>
    <property type="match status" value="1"/>
</dbReference>
<dbReference type="SUPFAM" id="SSF52777">
    <property type="entry name" value="CoA-dependent acyltransferases"/>
    <property type="match status" value="10"/>
</dbReference>
<dbReference type="InterPro" id="IPR057737">
    <property type="entry name" value="Condensation_MtbB-like"/>
</dbReference>
<dbReference type="Proteomes" id="UP000664417">
    <property type="component" value="Unassembled WGS sequence"/>
</dbReference>
<dbReference type="InterPro" id="IPR029058">
    <property type="entry name" value="AB_hydrolase_fold"/>
</dbReference>
<feature type="region of interest" description="Disordered" evidence="9">
    <location>
        <begin position="6022"/>
        <end position="6044"/>
    </location>
</feature>
<comment type="caution">
    <text evidence="11">The sequence shown here is derived from an EMBL/GenBank/DDBJ whole genome shotgun (WGS) entry which is preliminary data.</text>
</comment>
<keyword evidence="12" id="KW-1185">Reference proteome</keyword>
<dbReference type="Gene3D" id="3.40.50.980">
    <property type="match status" value="2"/>
</dbReference>
<feature type="region of interest" description="Disordered" evidence="9">
    <location>
        <begin position="5373"/>
        <end position="5397"/>
    </location>
</feature>
<dbReference type="GO" id="GO:0031177">
    <property type="term" value="F:phosphopantetheine binding"/>
    <property type="evidence" value="ECO:0007669"/>
    <property type="project" value="InterPro"/>
</dbReference>
<feature type="domain" description="Carrier" evidence="10">
    <location>
        <begin position="3214"/>
        <end position="3289"/>
    </location>
</feature>
<feature type="domain" description="Carrier" evidence="10">
    <location>
        <begin position="5942"/>
        <end position="6017"/>
    </location>
</feature>
<dbReference type="PROSITE" id="PS00012">
    <property type="entry name" value="PHOSPHOPANTETHEINE"/>
    <property type="match status" value="2"/>
</dbReference>
<dbReference type="Pfam" id="PF00668">
    <property type="entry name" value="Condensation"/>
    <property type="match status" value="5"/>
</dbReference>
<dbReference type="Gene3D" id="3.40.50.1820">
    <property type="entry name" value="alpha/beta hydrolase"/>
    <property type="match status" value="2"/>
</dbReference>
<dbReference type="InterPro" id="IPR025110">
    <property type="entry name" value="AMP-bd_C"/>
</dbReference>
<dbReference type="Gene3D" id="3.30.559.30">
    <property type="entry name" value="Nonribosomal peptide synthetase, condensation domain"/>
    <property type="match status" value="5"/>
</dbReference>
<evidence type="ECO:0000256" key="1">
    <source>
        <dbReference type="ARBA" id="ARBA00001957"/>
    </source>
</evidence>
<dbReference type="SUPFAM" id="SSF47336">
    <property type="entry name" value="ACP-like"/>
    <property type="match status" value="5"/>
</dbReference>
<dbReference type="Gene3D" id="1.10.1200.10">
    <property type="entry name" value="ACP-like"/>
    <property type="match status" value="3"/>
</dbReference>
<keyword evidence="4" id="KW-0597">Phosphoprotein</keyword>
<reference evidence="11" key="1">
    <citation type="submission" date="2021-03" db="EMBL/GenBank/DDBJ databases">
        <authorList>
            <person name="Wang G."/>
        </authorList>
    </citation>
    <scope>NUCLEOTIDE SEQUENCE</scope>
    <source>
        <strain evidence="11">KCTC 12899</strain>
    </source>
</reference>
<dbReference type="CDD" id="cd12114">
    <property type="entry name" value="A_NRPS_TlmIV_like"/>
    <property type="match status" value="2"/>
</dbReference>
<evidence type="ECO:0000259" key="10">
    <source>
        <dbReference type="PROSITE" id="PS50075"/>
    </source>
</evidence>
<dbReference type="InterPro" id="IPR020845">
    <property type="entry name" value="AMP-binding_CS"/>
</dbReference>
<feature type="compositionally biased region" description="Basic and acidic residues" evidence="9">
    <location>
        <begin position="6023"/>
        <end position="6033"/>
    </location>
</feature>
<dbReference type="SMART" id="SM00823">
    <property type="entry name" value="PKS_PP"/>
    <property type="match status" value="5"/>
</dbReference>
<keyword evidence="5" id="KW-0436">Ligase</keyword>
<comment type="catalytic activity">
    <reaction evidence="6">
        <text>holo-[peptidyl-carrier protein] + L-cysteine + ATP = L-cysteinyl-[peptidyl-carrier protein] + AMP + diphosphate</text>
        <dbReference type="Rhea" id="RHEA:61680"/>
        <dbReference type="Rhea" id="RHEA-COMP:11480"/>
        <dbReference type="Rhea" id="RHEA-COMP:15906"/>
        <dbReference type="ChEBI" id="CHEBI:30616"/>
        <dbReference type="ChEBI" id="CHEBI:33019"/>
        <dbReference type="ChEBI" id="CHEBI:35235"/>
        <dbReference type="ChEBI" id="CHEBI:64479"/>
        <dbReference type="ChEBI" id="CHEBI:144926"/>
        <dbReference type="ChEBI" id="CHEBI:456215"/>
        <dbReference type="EC" id="6.2.1.69"/>
    </reaction>
    <physiologicalReaction direction="left-to-right" evidence="6">
        <dbReference type="Rhea" id="RHEA:61681"/>
    </physiologicalReaction>
</comment>
<dbReference type="Pfam" id="PF13193">
    <property type="entry name" value="AMP-binding_C"/>
    <property type="match status" value="4"/>
</dbReference>
<dbReference type="CDD" id="cd02142">
    <property type="entry name" value="McbC_SagB-like_oxidoreductase"/>
    <property type="match status" value="2"/>
</dbReference>
<dbReference type="FunFam" id="3.30.559.10:FF:000023">
    <property type="entry name" value="Non-ribosomal peptide synthetase"/>
    <property type="match status" value="5"/>
</dbReference>
<dbReference type="EMBL" id="JAFREP010000003">
    <property type="protein sequence ID" value="MBO1317724.1"/>
    <property type="molecule type" value="Genomic_DNA"/>
</dbReference>
<comment type="pathway">
    <text evidence="2">Siderophore biosynthesis.</text>
</comment>
<evidence type="ECO:0000256" key="4">
    <source>
        <dbReference type="ARBA" id="ARBA00022553"/>
    </source>
</evidence>
<evidence type="ECO:0000256" key="5">
    <source>
        <dbReference type="ARBA" id="ARBA00022598"/>
    </source>
</evidence>
<dbReference type="Pfam" id="PF00881">
    <property type="entry name" value="Nitroreductase"/>
    <property type="match status" value="2"/>
</dbReference>
<dbReference type="InterPro" id="IPR001242">
    <property type="entry name" value="Condensation_dom"/>
</dbReference>
<keyword evidence="3" id="KW-0596">Phosphopantetheine</keyword>
<evidence type="ECO:0000313" key="11">
    <source>
        <dbReference type="EMBL" id="MBO1317724.1"/>
    </source>
</evidence>
<dbReference type="GO" id="GO:0016874">
    <property type="term" value="F:ligase activity"/>
    <property type="evidence" value="ECO:0007669"/>
    <property type="project" value="UniProtKB-KW"/>
</dbReference>
<dbReference type="GO" id="GO:0005737">
    <property type="term" value="C:cytoplasm"/>
    <property type="evidence" value="ECO:0007669"/>
    <property type="project" value="TreeGrafter"/>
</dbReference>
<dbReference type="PANTHER" id="PTHR45527:SF10">
    <property type="entry name" value="PYOCHELIN SYNTHASE PCHF"/>
    <property type="match status" value="1"/>
</dbReference>
<dbReference type="FunFam" id="3.30.559.30:FF:000006">
    <property type="entry name" value="Yersiniabactin polyketide/non-ribosomal peptide synthetase"/>
    <property type="match status" value="5"/>
</dbReference>
<dbReference type="PROSITE" id="PS50075">
    <property type="entry name" value="CARRIER"/>
    <property type="match status" value="5"/>
</dbReference>
<dbReference type="FunFam" id="3.30.300.30:FF:000015">
    <property type="entry name" value="Nonribosomal peptide synthase SidD"/>
    <property type="match status" value="1"/>
</dbReference>
<dbReference type="NCBIfam" id="TIGR01733">
    <property type="entry name" value="AA-adenyl-dom"/>
    <property type="match status" value="4"/>
</dbReference>
<dbReference type="NCBIfam" id="NF003417">
    <property type="entry name" value="PRK04813.1"/>
    <property type="match status" value="6"/>
</dbReference>
<evidence type="ECO:0000313" key="12">
    <source>
        <dbReference type="Proteomes" id="UP000664417"/>
    </source>
</evidence>
<dbReference type="RefSeq" id="WP_207857135.1">
    <property type="nucleotide sequence ID" value="NZ_JAFREP010000003.1"/>
</dbReference>
<evidence type="ECO:0000256" key="6">
    <source>
        <dbReference type="ARBA" id="ARBA00052643"/>
    </source>
</evidence>
<dbReference type="InterPro" id="IPR042099">
    <property type="entry name" value="ANL_N_sf"/>
</dbReference>
<dbReference type="FunFam" id="3.30.300.30:FF:000010">
    <property type="entry name" value="Enterobactin synthetase component F"/>
    <property type="match status" value="1"/>
</dbReference>
<dbReference type="InterPro" id="IPR006162">
    <property type="entry name" value="Ppantetheine_attach_site"/>
</dbReference>
<dbReference type="FunFam" id="3.40.50.12780:FF:000012">
    <property type="entry name" value="Non-ribosomal peptide synthetase"/>
    <property type="match status" value="3"/>
</dbReference>
<dbReference type="InterPro" id="IPR041464">
    <property type="entry name" value="TubC_N"/>
</dbReference>
<dbReference type="SUPFAM" id="SSF55469">
    <property type="entry name" value="FMN-dependent nitroreductase-like"/>
    <property type="match status" value="2"/>
</dbReference>
<dbReference type="Gene3D" id="3.30.300.30">
    <property type="match status" value="5"/>
</dbReference>
<evidence type="ECO:0000256" key="9">
    <source>
        <dbReference type="SAM" id="MobiDB-lite"/>
    </source>
</evidence>
<name>A0A8J7Q3K6_9BACT</name>
<dbReference type="InterPro" id="IPR000873">
    <property type="entry name" value="AMP-dep_synth/lig_dom"/>
</dbReference>
<dbReference type="Gene3D" id="3.40.50.12780">
    <property type="entry name" value="N-terminal domain of ligase-like"/>
    <property type="match status" value="4"/>
</dbReference>
<feature type="region of interest" description="Disordered" evidence="9">
    <location>
        <begin position="5320"/>
        <end position="5344"/>
    </location>
</feature>
<protein>
    <recommendedName>
        <fullName evidence="8">L-cysteine--[L-cysteinyl-carrier protein] ligase</fullName>
        <ecNumber evidence="7">6.2.1.69</ecNumber>
    </recommendedName>
    <alternativeName>
        <fullName evidence="8">L-cysteine--[L-cysteinyl-carrier protein] ligase</fullName>
    </alternativeName>
</protein>
<dbReference type="FunFam" id="1.10.1200.10:FF:000016">
    <property type="entry name" value="Non-ribosomal peptide synthase"/>
    <property type="match status" value="2"/>
</dbReference>
<dbReference type="GO" id="GO:0043041">
    <property type="term" value="P:amino acid activation for nonribosomal peptide biosynthetic process"/>
    <property type="evidence" value="ECO:0007669"/>
    <property type="project" value="TreeGrafter"/>
</dbReference>
<dbReference type="InterPro" id="IPR009081">
    <property type="entry name" value="PP-bd_ACP"/>
</dbReference>
<feature type="domain" description="Carrier" evidence="10">
    <location>
        <begin position="2141"/>
        <end position="2216"/>
    </location>
</feature>
<dbReference type="InterPro" id="IPR023213">
    <property type="entry name" value="CAT-like_dom_sf"/>
</dbReference>
<dbReference type="InterPro" id="IPR010071">
    <property type="entry name" value="AA_adenyl_dom"/>
</dbReference>
<organism evidence="11 12">
    <name type="scientific">Acanthopleuribacter pedis</name>
    <dbReference type="NCBI Taxonomy" id="442870"/>
    <lineage>
        <taxon>Bacteria</taxon>
        <taxon>Pseudomonadati</taxon>
        <taxon>Acidobacteriota</taxon>
        <taxon>Holophagae</taxon>
        <taxon>Acanthopleuribacterales</taxon>
        <taxon>Acanthopleuribacteraceae</taxon>
        <taxon>Acanthopleuribacter</taxon>
    </lineage>
</organism>
<evidence type="ECO:0000256" key="2">
    <source>
        <dbReference type="ARBA" id="ARBA00004924"/>
    </source>
</evidence>
<dbReference type="GO" id="GO:0044550">
    <property type="term" value="P:secondary metabolite biosynthetic process"/>
    <property type="evidence" value="ECO:0007669"/>
    <property type="project" value="UniProtKB-ARBA"/>
</dbReference>
<dbReference type="Gene3D" id="3.30.559.10">
    <property type="entry name" value="Chloramphenicol acetyltransferase-like domain"/>
    <property type="match status" value="5"/>
</dbReference>
<feature type="domain" description="Carrier" evidence="10">
    <location>
        <begin position="4290"/>
        <end position="4365"/>
    </location>
</feature>
<dbReference type="GO" id="GO:0072330">
    <property type="term" value="P:monocarboxylic acid biosynthetic process"/>
    <property type="evidence" value="ECO:0007669"/>
    <property type="project" value="UniProtKB-ARBA"/>
</dbReference>
<dbReference type="InterPro" id="IPR020806">
    <property type="entry name" value="PKS_PP-bd"/>
</dbReference>
<dbReference type="Gene3D" id="1.10.10.1830">
    <property type="entry name" value="Non-ribosomal peptide synthase, adenylation domain"/>
    <property type="match status" value="1"/>
</dbReference>